<gene>
    <name evidence="2" type="ORF">E5K02_03025</name>
</gene>
<evidence type="ECO:0000313" key="2">
    <source>
        <dbReference type="EMBL" id="TGE28455.1"/>
    </source>
</evidence>
<accession>A0A4Z0QFD0</accession>
<dbReference type="PANTHER" id="PTHR20883:SF48">
    <property type="entry name" value="ECTOINE DIOXYGENASE"/>
    <property type="match status" value="1"/>
</dbReference>
<proteinExistence type="predicted"/>
<dbReference type="OrthoDB" id="9791262at2"/>
<name>A0A4Z0QFD0_9BACT</name>
<comment type="caution">
    <text evidence="2">The sequence shown here is derived from an EMBL/GenBank/DDBJ whole genome shotgun (WGS) entry which is preliminary data.</text>
</comment>
<evidence type="ECO:0000256" key="1">
    <source>
        <dbReference type="ARBA" id="ARBA00001954"/>
    </source>
</evidence>
<dbReference type="SUPFAM" id="SSF51197">
    <property type="entry name" value="Clavaminate synthase-like"/>
    <property type="match status" value="1"/>
</dbReference>
<keyword evidence="2" id="KW-0223">Dioxygenase</keyword>
<evidence type="ECO:0000313" key="3">
    <source>
        <dbReference type="Proteomes" id="UP000298471"/>
    </source>
</evidence>
<reference evidence="2 3" key="1">
    <citation type="submission" date="2019-04" db="EMBL/GenBank/DDBJ databases">
        <authorList>
            <person name="Feng G."/>
            <person name="Zhang J."/>
            <person name="Zhu H."/>
        </authorList>
    </citation>
    <scope>NUCLEOTIDE SEQUENCE [LARGE SCALE GENOMIC DNA]</scope>
    <source>
        <strain evidence="2 3">9PBR-1</strain>
    </source>
</reference>
<comment type="cofactor">
    <cofactor evidence="1">
        <name>Fe(2+)</name>
        <dbReference type="ChEBI" id="CHEBI:29033"/>
    </cofactor>
</comment>
<dbReference type="InterPro" id="IPR008775">
    <property type="entry name" value="Phytyl_CoA_dOase-like"/>
</dbReference>
<dbReference type="GO" id="GO:0016706">
    <property type="term" value="F:2-oxoglutarate-dependent dioxygenase activity"/>
    <property type="evidence" value="ECO:0007669"/>
    <property type="project" value="UniProtKB-ARBA"/>
</dbReference>
<dbReference type="Gene3D" id="2.60.120.620">
    <property type="entry name" value="q2cbj1_9rhob like domain"/>
    <property type="match status" value="1"/>
</dbReference>
<sequence length="249" mass="26667">MHVSAPELSLALRTEGFAVLPNVLTAAETAALLRAIEAAPVTGSNFRRSQDLFAIRAVLAEIPALQPILAASALPTLLAALFPGGCHLVKSIYFDKPAHSNWVVAWHQDLMISVDCRADLPGYGPWTVKSEGIAVQPPQPVLENICTIRLHLDSCDARNGALKVVPGSHRRGPIHSAELPELTAAPVLCPVPAGGAMLMKPLLLHASNRSTSSHSRRVLHLEFSSLELPPGVEWREKQALVPSPPRSST</sequence>
<dbReference type="EMBL" id="SRMB01000001">
    <property type="protein sequence ID" value="TGE28455.1"/>
    <property type="molecule type" value="Genomic_DNA"/>
</dbReference>
<dbReference type="AlphaFoldDB" id="A0A4Z0QFD0"/>
<dbReference type="Pfam" id="PF05721">
    <property type="entry name" value="PhyH"/>
    <property type="match status" value="1"/>
</dbReference>
<dbReference type="Proteomes" id="UP000298471">
    <property type="component" value="Unassembled WGS sequence"/>
</dbReference>
<protein>
    <submittedName>
        <fullName evidence="2">Phytanoyl-CoA dioxygenase</fullName>
    </submittedName>
</protein>
<organism evidence="2 3">
    <name type="scientific">Hymenobacter metallicola</name>
    <dbReference type="NCBI Taxonomy" id="2563114"/>
    <lineage>
        <taxon>Bacteria</taxon>
        <taxon>Pseudomonadati</taxon>
        <taxon>Bacteroidota</taxon>
        <taxon>Cytophagia</taxon>
        <taxon>Cytophagales</taxon>
        <taxon>Hymenobacteraceae</taxon>
        <taxon>Hymenobacter</taxon>
    </lineage>
</organism>
<keyword evidence="3" id="KW-1185">Reference proteome</keyword>
<dbReference type="GO" id="GO:0005506">
    <property type="term" value="F:iron ion binding"/>
    <property type="evidence" value="ECO:0007669"/>
    <property type="project" value="UniProtKB-ARBA"/>
</dbReference>
<dbReference type="PANTHER" id="PTHR20883">
    <property type="entry name" value="PHYTANOYL-COA DIOXYGENASE DOMAIN CONTAINING 1"/>
    <property type="match status" value="1"/>
</dbReference>
<keyword evidence="2" id="KW-0560">Oxidoreductase</keyword>
<dbReference type="RefSeq" id="WP_135391940.1">
    <property type="nucleotide sequence ID" value="NZ_SRMB01000001.1"/>
</dbReference>